<dbReference type="AlphaFoldDB" id="A0A7Z0KZ30"/>
<protein>
    <submittedName>
        <fullName evidence="1">Uncharacterized protein</fullName>
    </submittedName>
</protein>
<comment type="caution">
    <text evidence="1">The sequence shown here is derived from an EMBL/GenBank/DDBJ whole genome shotgun (WGS) entry which is preliminary data.</text>
</comment>
<dbReference type="EMBL" id="JACBXS010000038">
    <property type="protein sequence ID" value="NYS26272.1"/>
    <property type="molecule type" value="Genomic_DNA"/>
</dbReference>
<proteinExistence type="predicted"/>
<name>A0A7Z0KZ30_9RHOB</name>
<sequence>MDREQISLSEEVIARILQVLLSRGIQGGDMKFATLELPSDRLRFFAACFKWLVAEGIVRAERVTVDPIGREPGIDDLYIYNPSLTAYGFQLMGQVVSIGASEDRLGAALVKSDPSNGFWRAGELVGGFLGGFTKSVGS</sequence>
<gene>
    <name evidence="1" type="ORF">HUK65_14880</name>
</gene>
<accession>A0A7Z0KZ30</accession>
<organism evidence="1 2">
    <name type="scientific">Rhabdonatronobacter sediminivivens</name>
    <dbReference type="NCBI Taxonomy" id="2743469"/>
    <lineage>
        <taxon>Bacteria</taxon>
        <taxon>Pseudomonadati</taxon>
        <taxon>Pseudomonadota</taxon>
        <taxon>Alphaproteobacteria</taxon>
        <taxon>Rhodobacterales</taxon>
        <taxon>Paracoccaceae</taxon>
        <taxon>Rhabdonatronobacter</taxon>
    </lineage>
</organism>
<evidence type="ECO:0000313" key="2">
    <source>
        <dbReference type="Proteomes" id="UP000529417"/>
    </source>
</evidence>
<reference evidence="1 2" key="1">
    <citation type="journal article" date="2000" name="Arch. Microbiol.">
        <title>Rhodobaca bogoriensis gen. nov. and sp. nov., an alkaliphilic purple nonsulfur bacterium from African Rift Valley soda lakes.</title>
        <authorList>
            <person name="Milford A.D."/>
            <person name="Achenbach L.A."/>
            <person name="Jung D.O."/>
            <person name="Madigan M.T."/>
        </authorList>
    </citation>
    <scope>NUCLEOTIDE SEQUENCE [LARGE SCALE GENOMIC DNA]</scope>
    <source>
        <strain evidence="1 2">2376</strain>
    </source>
</reference>
<dbReference type="RefSeq" id="WP_179907067.1">
    <property type="nucleotide sequence ID" value="NZ_JACBXS010000038.1"/>
</dbReference>
<evidence type="ECO:0000313" key="1">
    <source>
        <dbReference type="EMBL" id="NYS26272.1"/>
    </source>
</evidence>
<keyword evidence="2" id="KW-1185">Reference proteome</keyword>
<dbReference type="Proteomes" id="UP000529417">
    <property type="component" value="Unassembled WGS sequence"/>
</dbReference>